<organism evidence="1 2">
    <name type="scientific">Clitoria ternatea</name>
    <name type="common">Butterfly pea</name>
    <dbReference type="NCBI Taxonomy" id="43366"/>
    <lineage>
        <taxon>Eukaryota</taxon>
        <taxon>Viridiplantae</taxon>
        <taxon>Streptophyta</taxon>
        <taxon>Embryophyta</taxon>
        <taxon>Tracheophyta</taxon>
        <taxon>Spermatophyta</taxon>
        <taxon>Magnoliopsida</taxon>
        <taxon>eudicotyledons</taxon>
        <taxon>Gunneridae</taxon>
        <taxon>Pentapetalae</taxon>
        <taxon>rosids</taxon>
        <taxon>fabids</taxon>
        <taxon>Fabales</taxon>
        <taxon>Fabaceae</taxon>
        <taxon>Papilionoideae</taxon>
        <taxon>50 kb inversion clade</taxon>
        <taxon>NPAAA clade</taxon>
        <taxon>indigoferoid/millettioid clade</taxon>
        <taxon>Phaseoleae</taxon>
        <taxon>Clitoria</taxon>
    </lineage>
</organism>
<dbReference type="Proteomes" id="UP001359559">
    <property type="component" value="Unassembled WGS sequence"/>
</dbReference>
<accession>A0AAN9IJ89</accession>
<reference evidence="1 2" key="1">
    <citation type="submission" date="2024-01" db="EMBL/GenBank/DDBJ databases">
        <title>The genomes of 5 underutilized Papilionoideae crops provide insights into root nodulation and disease resistance.</title>
        <authorList>
            <person name="Yuan L."/>
        </authorList>
    </citation>
    <scope>NUCLEOTIDE SEQUENCE [LARGE SCALE GENOMIC DNA]</scope>
    <source>
        <strain evidence="1">LY-2023</strain>
        <tissue evidence="1">Leaf</tissue>
    </source>
</reference>
<evidence type="ECO:0000313" key="1">
    <source>
        <dbReference type="EMBL" id="KAK7279415.1"/>
    </source>
</evidence>
<dbReference type="AlphaFoldDB" id="A0AAN9IJ89"/>
<evidence type="ECO:0000313" key="2">
    <source>
        <dbReference type="Proteomes" id="UP001359559"/>
    </source>
</evidence>
<dbReference type="EMBL" id="JAYKXN010000006">
    <property type="protein sequence ID" value="KAK7279415.1"/>
    <property type="molecule type" value="Genomic_DNA"/>
</dbReference>
<keyword evidence="2" id="KW-1185">Reference proteome</keyword>
<protein>
    <submittedName>
        <fullName evidence="1">Uncharacterized protein</fullName>
    </submittedName>
</protein>
<name>A0AAN9IJ89_CLITE</name>
<comment type="caution">
    <text evidence="1">The sequence shown here is derived from an EMBL/GenBank/DDBJ whole genome shotgun (WGS) entry which is preliminary data.</text>
</comment>
<sequence>MVFFFRKWSKFNIILPLPSCHHFENRKFKMSNKIVAVFLHQLKIPSMSLVTELLELIDGELGGKGNKREWCPRMKRQAQGDS</sequence>
<proteinExistence type="predicted"/>
<gene>
    <name evidence="1" type="ORF">RJT34_24467</name>
</gene>